<evidence type="ECO:0000313" key="1">
    <source>
        <dbReference type="EMBL" id="SHI95750.1"/>
    </source>
</evidence>
<organism evidence="1 2">
    <name type="scientific">Tangfeifania diversioriginum</name>
    <dbReference type="NCBI Taxonomy" id="1168035"/>
    <lineage>
        <taxon>Bacteria</taxon>
        <taxon>Pseudomonadati</taxon>
        <taxon>Bacteroidota</taxon>
        <taxon>Bacteroidia</taxon>
        <taxon>Marinilabiliales</taxon>
        <taxon>Prolixibacteraceae</taxon>
        <taxon>Tangfeifania</taxon>
    </lineage>
</organism>
<reference evidence="1 2" key="1">
    <citation type="submission" date="2016-11" db="EMBL/GenBank/DDBJ databases">
        <authorList>
            <person name="Jaros S."/>
            <person name="Januszkiewicz K."/>
            <person name="Wedrychowicz H."/>
        </authorList>
    </citation>
    <scope>NUCLEOTIDE SEQUENCE [LARGE SCALE GENOMIC DNA]</scope>
    <source>
        <strain evidence="1 2">DSM 27063</strain>
    </source>
</reference>
<keyword evidence="2" id="KW-1185">Reference proteome</keyword>
<dbReference type="SUPFAM" id="SSF52540">
    <property type="entry name" value="P-loop containing nucleoside triphosphate hydrolases"/>
    <property type="match status" value="1"/>
</dbReference>
<sequence length="599" mass="69625">MDYLKEEIPDSQNPDEELELYGFYIYGSKYFTKEAKGKKTVKIELSNFVAQSLFHLVNGTNNSKRIIKIQRRTGEKYIVEVQSSEMKLDAFEVILKSVQCTFFGNNYQLKRIFGHWMDFEVQANVIDTLGWNKEHQIYSFANAVFSSKNKILQVNDVGIIDDPDNEKQKYYLPAFGMAHINNPDFDGERKFIYIEGKLNFEQWSKLYFEAFEANGGIAILYLILSVFWDIVFEQVGFFPFLFLFGAYGTGKTTLVENLLRLFGKDYIGIPLNNATQVGLSRTIASRNNSIFYLKEYTQETDEANQDLLLTAYDGSGRATGVKSNDNKTRVAMVKSSIILDGNHLPTQKTAVLSRMVLLNFENNKFSDAQRKAFDELERNHDKGFGKVLTDILQHREHFRKHFKKTFDENMKEIREIIKADFAERTLKHVALLLTPAKLLIKKLQLPFSFNEITNIVVDNAIEQNRLLKQTDEITIFWTAFAWGVKHGNLIEYKRDEVSDNRKNSHFNIKWDESKEPILQIKLPGIFPEYVRYCKNNGQRFLDHNSLKMLLTSKSYQPFIPNLQKKRGDAYTDFYFGSCYQFRLQSSENGYSINEVEINM</sequence>
<dbReference type="STRING" id="1168035.SAMN05444280_108129"/>
<protein>
    <submittedName>
        <fullName evidence="1">Uncharacterized protein</fullName>
    </submittedName>
</protein>
<proteinExistence type="predicted"/>
<name>A0A1M6FDE1_9BACT</name>
<dbReference type="RefSeq" id="WP_073167863.1">
    <property type="nucleotide sequence ID" value="NZ_FQZE01000008.1"/>
</dbReference>
<dbReference type="InterPro" id="IPR027417">
    <property type="entry name" value="P-loop_NTPase"/>
</dbReference>
<evidence type="ECO:0000313" key="2">
    <source>
        <dbReference type="Proteomes" id="UP000184050"/>
    </source>
</evidence>
<dbReference type="AlphaFoldDB" id="A0A1M6FDE1"/>
<accession>A0A1M6FDE1</accession>
<dbReference type="Proteomes" id="UP000184050">
    <property type="component" value="Unassembled WGS sequence"/>
</dbReference>
<dbReference type="Gene3D" id="3.40.50.300">
    <property type="entry name" value="P-loop containing nucleotide triphosphate hydrolases"/>
    <property type="match status" value="1"/>
</dbReference>
<dbReference type="OrthoDB" id="1110431at2"/>
<gene>
    <name evidence="1" type="ORF">SAMN05444280_108129</name>
</gene>
<dbReference type="EMBL" id="FQZE01000008">
    <property type="protein sequence ID" value="SHI95750.1"/>
    <property type="molecule type" value="Genomic_DNA"/>
</dbReference>